<dbReference type="InterPro" id="IPR016024">
    <property type="entry name" value="ARM-type_fold"/>
</dbReference>
<organism evidence="1 2">
    <name type="scientific">Rubripirellula lacrimiformis</name>
    <dbReference type="NCBI Taxonomy" id="1930273"/>
    <lineage>
        <taxon>Bacteria</taxon>
        <taxon>Pseudomonadati</taxon>
        <taxon>Planctomycetota</taxon>
        <taxon>Planctomycetia</taxon>
        <taxon>Pirellulales</taxon>
        <taxon>Pirellulaceae</taxon>
        <taxon>Rubripirellula</taxon>
    </lineage>
</organism>
<dbReference type="RefSeq" id="WP_145173614.1">
    <property type="nucleotide sequence ID" value="NZ_CP036525.1"/>
</dbReference>
<dbReference type="AlphaFoldDB" id="A0A517NHR3"/>
<protein>
    <submittedName>
        <fullName evidence="1">Uncharacterized protein</fullName>
    </submittedName>
</protein>
<accession>A0A517NHR3</accession>
<sequence>MSIKILDRRNLPVHRTARVNSLWSRPGLARTVCLLAIGIGCVGGIGATPGVAQQDPFGSPAMDGGGLFADPGNAAKPSDDDDILAEDPVKKQLLEQARRGDEQLAASIASLARTGRWAEVDELLKSISNRKYSQAAAASMATQIGPAVFFQIKQQADVSDEAKASLDRLGAALIAQNTGADRLVQAIKRLDSPSKDQRLAAARVLLHGGEAAIGQLAAAAVAERSAESRSRILQTMSRLGDGGMDALQQLAAYGTADVRSRAIESLSQWDADANIVFFAVALHAIDSTDQERQAATAAFAKLNSGIPSVDLAIQIAYRDLQDQAASATATDNDDATTTIWTIKPERTGVTAQTSRTMLAAYRDAADAALRLRRMDIASAANAPWIQADILSSSLAYRVLIDPDWGDPEQIEEVLQLVGGVDESIILTAIQRAAGQELAATGGTDPHAPNARKGIETAAMIGLIRLAGSPHSQLQPDRLLRSNGGRPSILVQQASSSTPLIRYEAAQLVSELADGSAYPGSSRVQRTLVEMTRLGDRPSAIIVETRPNYIAHFERLIDSMGWTPVTVGSVGALQRAIDQGGDLRMILSKTLLSDMSPIEMVDVVRRASNGGEVPLLFFDDQGSSVQDMGVTLGQSRWSAPMALIDAPVSVQAFDGILTDVQMKRRLPALSVLDRQRFRVVAQKRLASGENE</sequence>
<name>A0A517NHR3_9BACT</name>
<dbReference type="Proteomes" id="UP000318538">
    <property type="component" value="Chromosome"/>
</dbReference>
<dbReference type="SUPFAM" id="SSF48371">
    <property type="entry name" value="ARM repeat"/>
    <property type="match status" value="1"/>
</dbReference>
<dbReference type="KEGG" id="rlc:K227x_50860"/>
<dbReference type="OrthoDB" id="230059at2"/>
<keyword evidence="2" id="KW-1185">Reference proteome</keyword>
<evidence type="ECO:0000313" key="1">
    <source>
        <dbReference type="EMBL" id="QDT06670.1"/>
    </source>
</evidence>
<gene>
    <name evidence="1" type="ORF">K227x_50860</name>
</gene>
<evidence type="ECO:0000313" key="2">
    <source>
        <dbReference type="Proteomes" id="UP000318538"/>
    </source>
</evidence>
<dbReference type="EMBL" id="CP036525">
    <property type="protein sequence ID" value="QDT06670.1"/>
    <property type="molecule type" value="Genomic_DNA"/>
</dbReference>
<proteinExistence type="predicted"/>
<reference evidence="1 2" key="1">
    <citation type="submission" date="2019-02" db="EMBL/GenBank/DDBJ databases">
        <title>Deep-cultivation of Planctomycetes and their phenomic and genomic characterization uncovers novel biology.</title>
        <authorList>
            <person name="Wiegand S."/>
            <person name="Jogler M."/>
            <person name="Boedeker C."/>
            <person name="Pinto D."/>
            <person name="Vollmers J."/>
            <person name="Rivas-Marin E."/>
            <person name="Kohn T."/>
            <person name="Peeters S.H."/>
            <person name="Heuer A."/>
            <person name="Rast P."/>
            <person name="Oberbeckmann S."/>
            <person name="Bunk B."/>
            <person name="Jeske O."/>
            <person name="Meyerdierks A."/>
            <person name="Storesund J.E."/>
            <person name="Kallscheuer N."/>
            <person name="Luecker S."/>
            <person name="Lage O.M."/>
            <person name="Pohl T."/>
            <person name="Merkel B.J."/>
            <person name="Hornburger P."/>
            <person name="Mueller R.-W."/>
            <person name="Bruemmer F."/>
            <person name="Labrenz M."/>
            <person name="Spormann A.M."/>
            <person name="Op den Camp H."/>
            <person name="Overmann J."/>
            <person name="Amann R."/>
            <person name="Jetten M.S.M."/>
            <person name="Mascher T."/>
            <person name="Medema M.H."/>
            <person name="Devos D.P."/>
            <person name="Kaster A.-K."/>
            <person name="Ovreas L."/>
            <person name="Rohde M."/>
            <person name="Galperin M.Y."/>
            <person name="Jogler C."/>
        </authorList>
    </citation>
    <scope>NUCLEOTIDE SEQUENCE [LARGE SCALE GENOMIC DNA]</scope>
    <source>
        <strain evidence="1 2">K22_7</strain>
    </source>
</reference>